<keyword evidence="3 9" id="KW-1133">Transmembrane helix</keyword>
<feature type="transmembrane region" description="Helical" evidence="9">
    <location>
        <begin position="571"/>
        <end position="591"/>
    </location>
</feature>
<evidence type="ECO:0000256" key="6">
    <source>
        <dbReference type="ARBA" id="ARBA00023170"/>
    </source>
</evidence>
<dbReference type="Pfam" id="PF00003">
    <property type="entry name" value="7tm_3"/>
    <property type="match status" value="1"/>
</dbReference>
<dbReference type="InterPro" id="IPR017978">
    <property type="entry name" value="GPCR_3_C"/>
</dbReference>
<dbReference type="InterPro" id="IPR028082">
    <property type="entry name" value="Peripla_BP_I"/>
</dbReference>
<dbReference type="InterPro" id="IPR002455">
    <property type="entry name" value="GPCR3_GABA-B"/>
</dbReference>
<keyword evidence="5 9" id="KW-0472">Membrane</keyword>
<dbReference type="EMBL" id="JAFCIX010000570">
    <property type="protein sequence ID" value="KAH6586873.1"/>
    <property type="molecule type" value="Genomic_DNA"/>
</dbReference>
<feature type="transmembrane region" description="Helical" evidence="9">
    <location>
        <begin position="485"/>
        <end position="503"/>
    </location>
</feature>
<organism evidence="11 12">
    <name type="scientific">Batrachochytrium salamandrivorans</name>
    <dbReference type="NCBI Taxonomy" id="1357716"/>
    <lineage>
        <taxon>Eukaryota</taxon>
        <taxon>Fungi</taxon>
        <taxon>Fungi incertae sedis</taxon>
        <taxon>Chytridiomycota</taxon>
        <taxon>Chytridiomycota incertae sedis</taxon>
        <taxon>Chytridiomycetes</taxon>
        <taxon>Rhizophydiales</taxon>
        <taxon>Rhizophydiales incertae sedis</taxon>
        <taxon>Batrachochytrium</taxon>
    </lineage>
</organism>
<accession>A0ABQ8EXN6</accession>
<evidence type="ECO:0000256" key="4">
    <source>
        <dbReference type="ARBA" id="ARBA00023040"/>
    </source>
</evidence>
<evidence type="ECO:0000256" key="1">
    <source>
        <dbReference type="ARBA" id="ARBA00004141"/>
    </source>
</evidence>
<feature type="domain" description="G-protein coupled receptors family 3 profile" evidence="10">
    <location>
        <begin position="533"/>
        <end position="579"/>
    </location>
</feature>
<evidence type="ECO:0000259" key="10">
    <source>
        <dbReference type="PROSITE" id="PS50259"/>
    </source>
</evidence>
<evidence type="ECO:0000256" key="8">
    <source>
        <dbReference type="ARBA" id="ARBA00023224"/>
    </source>
</evidence>
<comment type="subcellular location">
    <subcellularLocation>
        <location evidence="1">Membrane</location>
        <topology evidence="1">Multi-pass membrane protein</topology>
    </subcellularLocation>
</comment>
<keyword evidence="12" id="KW-1185">Reference proteome</keyword>
<dbReference type="PROSITE" id="PS50259">
    <property type="entry name" value="G_PROTEIN_RECEP_F3_4"/>
    <property type="match status" value="1"/>
</dbReference>
<keyword evidence="4" id="KW-0297">G-protein coupled receptor</keyword>
<dbReference type="Gene3D" id="3.40.50.2300">
    <property type="match status" value="1"/>
</dbReference>
<evidence type="ECO:0000256" key="2">
    <source>
        <dbReference type="ARBA" id="ARBA00022692"/>
    </source>
</evidence>
<feature type="transmembrane region" description="Helical" evidence="9">
    <location>
        <begin position="536"/>
        <end position="559"/>
    </location>
</feature>
<evidence type="ECO:0000256" key="9">
    <source>
        <dbReference type="SAM" id="Phobius"/>
    </source>
</evidence>
<evidence type="ECO:0000256" key="5">
    <source>
        <dbReference type="ARBA" id="ARBA00023136"/>
    </source>
</evidence>
<sequence length="797" mass="88817">MQRSNNKSETTLYITKSGMSFVDTDRFMFGMKMAVSEINVNSSLLQDVTLQINIDDSIDGFSNNIASLYETAIQLCDMNNTIGFLLDMSSGVAISFEKMCPQIGVVYMDYSSFPGVARAYISMCSNQGIHVNAFAPMSVYTAPGLYYPQIKSTFNYLLSTNLRVFVISGASNDIPDVILAARKAGIYGRDYVWSCLQLSMQITSDISTRWGEKVNSSILDGVIALGSDPGNTIASDYTASWLTRFNLSKNELLSTNMSEYKSIDRTVTDEFQEDFPLNLFYDDPGIWTVPAYSIQDGYDTVYALARVWDNIINSNRETGSAVMNKSIASQISLPLILHALSDTNLNLRVHNLNDNGDINTSTNTLMQCISNGTCHDVATFGRNNVTHALTLNLSSLFKWTGNRTQMDVPIGFPPIIYNYISISSPITIVIIAGVIWRNRNIKGIFYRIPTLLAASSSFKMYLVFHGVYFQSSLNRHSITMRKLQMLVGLSFGFVLALVLVQAVEYPYKTSDVFDVHTNSYNSICVASSSTTDILSVIVYVYIGILIFIAAVFAYMNRILPKEYNDAREITISVYSICILSVIGIAQGYSGITSQSQQFYMESVIVFLGVAMIYSVLIGAPLLFEFSRSFRVKMSTRKKSGIHSRLTRPFNIWVSSNSKNQNPSKSHTESFQTWEYIDTKANIVVKVVARRLNETRPSLASRNSSYSFDDVTATSSTNYIRLLSLASVKIVKPDTQKTVVLSISDDTITLQFQNKDDVALWTDAIAHAIMQDRRVNLLEVLGQIIDVQDISIFGISAQ</sequence>
<dbReference type="Proteomes" id="UP001648503">
    <property type="component" value="Unassembled WGS sequence"/>
</dbReference>
<evidence type="ECO:0000313" key="12">
    <source>
        <dbReference type="Proteomes" id="UP001648503"/>
    </source>
</evidence>
<feature type="transmembrane region" description="Helical" evidence="9">
    <location>
        <begin position="416"/>
        <end position="438"/>
    </location>
</feature>
<reference evidence="11 12" key="1">
    <citation type="submission" date="2021-02" db="EMBL/GenBank/DDBJ databases">
        <title>Variation within the Batrachochytrium salamandrivorans European outbreak.</title>
        <authorList>
            <person name="Kelly M."/>
            <person name="Pasmans F."/>
            <person name="Shea T.P."/>
            <person name="Munoz J.F."/>
            <person name="Carranza S."/>
            <person name="Cuomo C.A."/>
            <person name="Martel A."/>
        </authorList>
    </citation>
    <scope>NUCLEOTIDE SEQUENCE [LARGE SCALE GENOMIC DNA]</scope>
    <source>
        <strain evidence="11 12">AMFP18/2</strain>
    </source>
</reference>
<dbReference type="SUPFAM" id="SSF53822">
    <property type="entry name" value="Periplasmic binding protein-like I"/>
    <property type="match status" value="1"/>
</dbReference>
<dbReference type="PANTHER" id="PTHR10519:SF20">
    <property type="entry name" value="G-PROTEIN COUPLED RECEPTOR 156-RELATED"/>
    <property type="match status" value="1"/>
</dbReference>
<feature type="transmembrane region" description="Helical" evidence="9">
    <location>
        <begin position="603"/>
        <end position="623"/>
    </location>
</feature>
<dbReference type="PANTHER" id="PTHR10519">
    <property type="entry name" value="GABA-B RECEPTOR"/>
    <property type="match status" value="1"/>
</dbReference>
<keyword evidence="7" id="KW-0325">Glycoprotein</keyword>
<proteinExistence type="predicted"/>
<keyword evidence="8" id="KW-0807">Transducer</keyword>
<name>A0ABQ8EXN6_9FUNG</name>
<keyword evidence="6" id="KW-0675">Receptor</keyword>
<keyword evidence="2 9" id="KW-0812">Transmembrane</keyword>
<evidence type="ECO:0000256" key="3">
    <source>
        <dbReference type="ARBA" id="ARBA00022989"/>
    </source>
</evidence>
<protein>
    <recommendedName>
        <fullName evidence="10">G-protein coupled receptors family 3 profile domain-containing protein</fullName>
    </recommendedName>
</protein>
<evidence type="ECO:0000256" key="7">
    <source>
        <dbReference type="ARBA" id="ARBA00023180"/>
    </source>
</evidence>
<gene>
    <name evidence="11" type="ORF">BASA50_000237</name>
</gene>
<evidence type="ECO:0000313" key="11">
    <source>
        <dbReference type="EMBL" id="KAH6586873.1"/>
    </source>
</evidence>
<comment type="caution">
    <text evidence="11">The sequence shown here is derived from an EMBL/GenBank/DDBJ whole genome shotgun (WGS) entry which is preliminary data.</text>
</comment>